<feature type="compositionally biased region" description="Basic and acidic residues" evidence="1">
    <location>
        <begin position="72"/>
        <end position="81"/>
    </location>
</feature>
<accession>A0A329SJS1</accession>
<reference evidence="2 3" key="1">
    <citation type="submission" date="2018-01" db="EMBL/GenBank/DDBJ databases">
        <title>Draft genome of the strawberry crown rot pathogen Phytophthora cactorum.</title>
        <authorList>
            <person name="Armitage A.D."/>
            <person name="Lysoe E."/>
            <person name="Nellist C.F."/>
            <person name="Harrison R.J."/>
            <person name="Brurberg M.B."/>
        </authorList>
    </citation>
    <scope>NUCLEOTIDE SEQUENCE [LARGE SCALE GENOMIC DNA]</scope>
    <source>
        <strain evidence="2 3">10300</strain>
    </source>
</reference>
<name>A0A329SJS1_9STRA</name>
<organism evidence="2 3">
    <name type="scientific">Phytophthora cactorum</name>
    <dbReference type="NCBI Taxonomy" id="29920"/>
    <lineage>
        <taxon>Eukaryota</taxon>
        <taxon>Sar</taxon>
        <taxon>Stramenopiles</taxon>
        <taxon>Oomycota</taxon>
        <taxon>Peronosporomycetes</taxon>
        <taxon>Peronosporales</taxon>
        <taxon>Peronosporaceae</taxon>
        <taxon>Phytophthora</taxon>
    </lineage>
</organism>
<sequence length="254" mass="28218">MEKPRRLGGPYTRSRAAVHPLVKGTGFVVRVPGSLGDSRFHRESVKDVQVKQEPREEASSQIGSTTTPLNEARSEDWRSPEKSFVNRKQSRSRSILRRKTSISSPSPYGDPADHDANHDLQISGGKPQELKASASEAPEPASKKKKSKSTRKKLKGPESDAEESRAGRIASAWDENALERAYYRKVVWELFNDPVMKLLQLRQIGNPTGPESMPPVTSDKLIAVTNRFQLLKEADLVAGAFDAIDLFDLDLDDI</sequence>
<feature type="compositionally biased region" description="Basic and acidic residues" evidence="1">
    <location>
        <begin position="155"/>
        <end position="166"/>
    </location>
</feature>
<keyword evidence="3" id="KW-1185">Reference proteome</keyword>
<proteinExistence type="predicted"/>
<feature type="compositionally biased region" description="Polar residues" evidence="1">
    <location>
        <begin position="59"/>
        <end position="69"/>
    </location>
</feature>
<feature type="compositionally biased region" description="Basic residues" evidence="1">
    <location>
        <begin position="143"/>
        <end position="154"/>
    </location>
</feature>
<dbReference type="OrthoDB" id="10513809at2759"/>
<evidence type="ECO:0000313" key="3">
    <source>
        <dbReference type="Proteomes" id="UP000251314"/>
    </source>
</evidence>
<dbReference type="Proteomes" id="UP000251314">
    <property type="component" value="Unassembled WGS sequence"/>
</dbReference>
<feature type="region of interest" description="Disordered" evidence="1">
    <location>
        <begin position="33"/>
        <end position="167"/>
    </location>
</feature>
<feature type="compositionally biased region" description="Basic and acidic residues" evidence="1">
    <location>
        <begin position="38"/>
        <end position="58"/>
    </location>
</feature>
<feature type="compositionally biased region" description="Basic residues" evidence="1">
    <location>
        <begin position="88"/>
        <end position="100"/>
    </location>
</feature>
<evidence type="ECO:0000313" key="2">
    <source>
        <dbReference type="EMBL" id="RAW35938.1"/>
    </source>
</evidence>
<protein>
    <submittedName>
        <fullName evidence="2">Uncharacterized protein</fullName>
    </submittedName>
</protein>
<dbReference type="EMBL" id="MJFZ01000154">
    <property type="protein sequence ID" value="RAW35938.1"/>
    <property type="molecule type" value="Genomic_DNA"/>
</dbReference>
<dbReference type="VEuPathDB" id="FungiDB:PC110_g7790"/>
<dbReference type="STRING" id="29920.A0A329SJS1"/>
<evidence type="ECO:0000256" key="1">
    <source>
        <dbReference type="SAM" id="MobiDB-lite"/>
    </source>
</evidence>
<feature type="compositionally biased region" description="Low complexity" evidence="1">
    <location>
        <begin position="131"/>
        <end position="140"/>
    </location>
</feature>
<comment type="caution">
    <text evidence="2">The sequence shown here is derived from an EMBL/GenBank/DDBJ whole genome shotgun (WGS) entry which is preliminary data.</text>
</comment>
<gene>
    <name evidence="2" type="ORF">PC110_g7790</name>
</gene>
<dbReference type="AlphaFoldDB" id="A0A329SJS1"/>